<dbReference type="AlphaFoldDB" id="A0ABD0ZZD2"/>
<name>A0ABD0ZZD2_CARAN</name>
<accession>A0ABD0ZZD2</accession>
<reference evidence="1 2" key="1">
    <citation type="submission" date="2024-04" db="EMBL/GenBank/DDBJ databases">
        <title>Genome assembly C_amara_ONT_v2.</title>
        <authorList>
            <person name="Yant L."/>
            <person name="Moore C."/>
            <person name="Slenker M."/>
        </authorList>
    </citation>
    <scope>NUCLEOTIDE SEQUENCE [LARGE SCALE GENOMIC DNA]</scope>
    <source>
        <tissue evidence="1">Leaf</tissue>
    </source>
</reference>
<protein>
    <submittedName>
        <fullName evidence="1">Retrovirus-related Pol polyprotein from transposon TNT 1-94</fullName>
    </submittedName>
</protein>
<dbReference type="EMBL" id="JBANAX010000635">
    <property type="protein sequence ID" value="KAL1199976.1"/>
    <property type="molecule type" value="Genomic_DNA"/>
</dbReference>
<sequence>MTKSVKFEVPRFNGTENFSLWQTRVKDMLNKNGMKKALLEKKPDSIMHDDWEELQKKAGSTICTCLEDEVVHQVIDLVNSKEIWDKLEKMYMSKSPFSKLYVKQRLYLFKMSEGSNLIQHVNQFNQITADLGRVGVTVEDKKIKL</sequence>
<proteinExistence type="predicted"/>
<dbReference type="Pfam" id="PF14223">
    <property type="entry name" value="Retrotran_gag_2"/>
    <property type="match status" value="1"/>
</dbReference>
<dbReference type="Proteomes" id="UP001558713">
    <property type="component" value="Unassembled WGS sequence"/>
</dbReference>
<evidence type="ECO:0000313" key="1">
    <source>
        <dbReference type="EMBL" id="KAL1199976.1"/>
    </source>
</evidence>
<comment type="caution">
    <text evidence="1">The sequence shown here is derived from an EMBL/GenBank/DDBJ whole genome shotgun (WGS) entry which is preliminary data.</text>
</comment>
<keyword evidence="2" id="KW-1185">Reference proteome</keyword>
<gene>
    <name evidence="1" type="ORF">V5N11_000463</name>
</gene>
<evidence type="ECO:0000313" key="2">
    <source>
        <dbReference type="Proteomes" id="UP001558713"/>
    </source>
</evidence>
<organism evidence="1 2">
    <name type="scientific">Cardamine amara subsp. amara</name>
    <dbReference type="NCBI Taxonomy" id="228776"/>
    <lineage>
        <taxon>Eukaryota</taxon>
        <taxon>Viridiplantae</taxon>
        <taxon>Streptophyta</taxon>
        <taxon>Embryophyta</taxon>
        <taxon>Tracheophyta</taxon>
        <taxon>Spermatophyta</taxon>
        <taxon>Magnoliopsida</taxon>
        <taxon>eudicotyledons</taxon>
        <taxon>Gunneridae</taxon>
        <taxon>Pentapetalae</taxon>
        <taxon>rosids</taxon>
        <taxon>malvids</taxon>
        <taxon>Brassicales</taxon>
        <taxon>Brassicaceae</taxon>
        <taxon>Cardamineae</taxon>
        <taxon>Cardamine</taxon>
    </lineage>
</organism>